<dbReference type="EMBL" id="MN102098">
    <property type="protein sequence ID" value="QDJ97028.1"/>
    <property type="molecule type" value="Genomic_DNA"/>
</dbReference>
<keyword evidence="2" id="KW-1185">Reference proteome</keyword>
<name>A0A514TVH4_9CAUD</name>
<evidence type="ECO:0000313" key="2">
    <source>
        <dbReference type="Proteomes" id="UP000319658"/>
    </source>
</evidence>
<accession>A0A514TVH4</accession>
<dbReference type="Proteomes" id="UP000319658">
    <property type="component" value="Segment"/>
</dbReference>
<protein>
    <submittedName>
        <fullName evidence="1">Uncharacterized protein</fullName>
    </submittedName>
</protein>
<reference evidence="1 2" key="1">
    <citation type="submission" date="2019-06" db="EMBL/GenBank/DDBJ databases">
        <title>Complete genome sequence of Aeromonas hydrophila bacteriophage D3.</title>
        <authorList>
            <person name="Rai S."/>
            <person name="Tyagi A."/>
            <person name="Kumar N."/>
            <person name="Singh N."/>
        </authorList>
    </citation>
    <scope>NUCLEOTIDE SEQUENCE [LARGE SCALE GENOMIC DNA]</scope>
</reference>
<evidence type="ECO:0000313" key="1">
    <source>
        <dbReference type="EMBL" id="QDJ97028.1"/>
    </source>
</evidence>
<organism evidence="1 2">
    <name type="scientific">Aeromonas phage D3</name>
    <dbReference type="NCBI Taxonomy" id="2593327"/>
    <lineage>
        <taxon>Viruses</taxon>
        <taxon>Duplodnaviria</taxon>
        <taxon>Heunggongvirae</taxon>
        <taxon>Uroviricota</taxon>
        <taxon>Caudoviricetes</taxon>
        <taxon>Chimalliviridae</taxon>
        <taxon>Ludhianavirus</taxon>
        <taxon>Ludhianavirus D3</taxon>
    </lineage>
</organism>
<proteinExistence type="predicted"/>
<gene>
    <name evidence="1" type="ORF">D3_0029</name>
</gene>
<sequence length="99" mass="11733">MIIKRKHLGMKRKFKLVGLDDTTQRGDIFYRINEINNTHATKLDLNDLTHEEHERLMELRQEAIEQIAEGPNWFNAYMVEHGGDKTSANVNRVYFRITF</sequence>